<dbReference type="SUPFAM" id="SSF50630">
    <property type="entry name" value="Acid proteases"/>
    <property type="match status" value="1"/>
</dbReference>
<dbReference type="EMBL" id="CM010719">
    <property type="protein sequence ID" value="RZC61800.1"/>
    <property type="molecule type" value="Genomic_DNA"/>
</dbReference>
<protein>
    <recommendedName>
        <fullName evidence="3">Xylanase inhibitor N-terminal domain-containing protein</fullName>
    </recommendedName>
</protein>
<dbReference type="Gene3D" id="2.40.70.10">
    <property type="entry name" value="Acid Proteases"/>
    <property type="match status" value="1"/>
</dbReference>
<proteinExistence type="predicted"/>
<accession>A0A4Y7JP28</accession>
<gene>
    <name evidence="1" type="ORF">C5167_023576</name>
</gene>
<evidence type="ECO:0000313" key="1">
    <source>
        <dbReference type="EMBL" id="RZC61800.1"/>
    </source>
</evidence>
<name>A0A4Y7JP28_PAPSO</name>
<evidence type="ECO:0008006" key="3">
    <source>
        <dbReference type="Google" id="ProtNLM"/>
    </source>
</evidence>
<dbReference type="Proteomes" id="UP000316621">
    <property type="component" value="Chromosome 5"/>
</dbReference>
<keyword evidence="2" id="KW-1185">Reference proteome</keyword>
<organism evidence="1 2">
    <name type="scientific">Papaver somniferum</name>
    <name type="common">Opium poppy</name>
    <dbReference type="NCBI Taxonomy" id="3469"/>
    <lineage>
        <taxon>Eukaryota</taxon>
        <taxon>Viridiplantae</taxon>
        <taxon>Streptophyta</taxon>
        <taxon>Embryophyta</taxon>
        <taxon>Tracheophyta</taxon>
        <taxon>Spermatophyta</taxon>
        <taxon>Magnoliopsida</taxon>
        <taxon>Ranunculales</taxon>
        <taxon>Papaveraceae</taxon>
        <taxon>Papaveroideae</taxon>
        <taxon>Papaver</taxon>
    </lineage>
</organism>
<dbReference type="AlphaFoldDB" id="A0A4Y7JP28"/>
<reference evidence="1 2" key="1">
    <citation type="journal article" date="2018" name="Science">
        <title>The opium poppy genome and morphinan production.</title>
        <authorList>
            <person name="Guo L."/>
            <person name="Winzer T."/>
            <person name="Yang X."/>
            <person name="Li Y."/>
            <person name="Ning Z."/>
            <person name="He Z."/>
            <person name="Teodor R."/>
            <person name="Lu Y."/>
            <person name="Bowser T.A."/>
            <person name="Graham I.A."/>
            <person name="Ye K."/>
        </authorList>
    </citation>
    <scope>NUCLEOTIDE SEQUENCE [LARGE SCALE GENOMIC DNA]</scope>
    <source>
        <strain evidence="2">cv. HN1</strain>
        <tissue evidence="1">Leaves</tissue>
    </source>
</reference>
<evidence type="ECO:0000313" key="2">
    <source>
        <dbReference type="Proteomes" id="UP000316621"/>
    </source>
</evidence>
<dbReference type="InterPro" id="IPR021109">
    <property type="entry name" value="Peptidase_aspartic_dom_sf"/>
</dbReference>
<dbReference type="Gramene" id="RZC61800">
    <property type="protein sequence ID" value="RZC61800"/>
    <property type="gene ID" value="C5167_023576"/>
</dbReference>
<sequence>MGLGLGPGDISILSSLAKAGLAPNSFSMCFDDDDFGRIFLGTKELHLKNPHLSCRWMGKLMPTWLKWRVVE</sequence>